<dbReference type="InterPro" id="IPR029052">
    <property type="entry name" value="Metallo-depent_PP-like"/>
</dbReference>
<dbReference type="GO" id="GO:0005737">
    <property type="term" value="C:cytoplasm"/>
    <property type="evidence" value="ECO:0007669"/>
    <property type="project" value="TreeGrafter"/>
</dbReference>
<dbReference type="Gene3D" id="3.60.21.10">
    <property type="match status" value="1"/>
</dbReference>
<dbReference type="InterPro" id="IPR050126">
    <property type="entry name" value="Ap4A_hydrolase"/>
</dbReference>
<name>S1MUQ4_9ENTE</name>
<feature type="domain" description="Calcineurin-like phosphoesterase" evidence="1">
    <location>
        <begin position="3"/>
        <end position="208"/>
    </location>
</feature>
<evidence type="ECO:0000259" key="1">
    <source>
        <dbReference type="Pfam" id="PF00149"/>
    </source>
</evidence>
<dbReference type="PANTHER" id="PTHR42850">
    <property type="entry name" value="METALLOPHOSPHOESTERASE"/>
    <property type="match status" value="1"/>
</dbReference>
<accession>S1MUQ4</accession>
<dbReference type="InterPro" id="IPR004843">
    <property type="entry name" value="Calcineurin-like_PHP"/>
</dbReference>
<dbReference type="GO" id="GO:0110154">
    <property type="term" value="P:RNA decapping"/>
    <property type="evidence" value="ECO:0007669"/>
    <property type="project" value="TreeGrafter"/>
</dbReference>
<organism evidence="2 3">
    <name type="scientific">Enterococcus columbae DSM 7374 = ATCC 51263</name>
    <dbReference type="NCBI Taxonomy" id="1121865"/>
    <lineage>
        <taxon>Bacteria</taxon>
        <taxon>Bacillati</taxon>
        <taxon>Bacillota</taxon>
        <taxon>Bacilli</taxon>
        <taxon>Lactobacillales</taxon>
        <taxon>Enterococcaceae</taxon>
        <taxon>Enterococcus</taxon>
    </lineage>
</organism>
<comment type="caution">
    <text evidence="2">The sequence shown here is derived from an EMBL/GenBank/DDBJ whole genome shotgun (WGS) entry which is preliminary data.</text>
</comment>
<dbReference type="AlphaFoldDB" id="S1MUQ4"/>
<sequence>MAKIYALSDIHGCLAPLKEALSQIRLQAEDQVLFLGDYVDRGQHSYQVLQTIMDFETRYPGQVTVLLGNHDEWLCEWLFYSTKKFVGYGLNMGLVTIESFFDESKLQAILNSQTDAPTIHARLAAVEEALRAAILVEPRHQALLAWLKRKYQLPRYVETNTQIFVHAGVDEETGEHWRLFTPDEIYTCKYPFTTGEFYKTIICGHFHSSLVADDEEYLGRVYYDQASHYFIDGYVNKSGTIPILVYDTQTQRYTALEKIADRWQEVVLDK</sequence>
<dbReference type="Proteomes" id="UP000014113">
    <property type="component" value="Unassembled WGS sequence"/>
</dbReference>
<keyword evidence="3" id="KW-1185">Reference proteome</keyword>
<proteinExistence type="predicted"/>
<dbReference type="PATRIC" id="fig|1121865.3.peg.1465"/>
<reference evidence="2 3" key="1">
    <citation type="submission" date="2013-03" db="EMBL/GenBank/DDBJ databases">
        <title>The Genome Sequence of Enterococcus columbae ATCC_51263 (PacBio/Illumina hybrid assembly).</title>
        <authorList>
            <consortium name="The Broad Institute Genomics Platform"/>
            <consortium name="The Broad Institute Genome Sequencing Center for Infectious Disease"/>
            <person name="Earl A."/>
            <person name="Russ C."/>
            <person name="Gilmore M."/>
            <person name="Surin D."/>
            <person name="Walker B."/>
            <person name="Young S."/>
            <person name="Zeng Q."/>
            <person name="Gargeya S."/>
            <person name="Fitzgerald M."/>
            <person name="Haas B."/>
            <person name="Abouelleil A."/>
            <person name="Allen A.W."/>
            <person name="Alvarado L."/>
            <person name="Arachchi H.M."/>
            <person name="Berlin A.M."/>
            <person name="Chapman S.B."/>
            <person name="Gainer-Dewar J."/>
            <person name="Goldberg J."/>
            <person name="Griggs A."/>
            <person name="Gujja S."/>
            <person name="Hansen M."/>
            <person name="Howarth C."/>
            <person name="Imamovic A."/>
            <person name="Ireland A."/>
            <person name="Larimer J."/>
            <person name="McCowan C."/>
            <person name="Murphy C."/>
            <person name="Pearson M."/>
            <person name="Poon T.W."/>
            <person name="Priest M."/>
            <person name="Roberts A."/>
            <person name="Saif S."/>
            <person name="Shea T."/>
            <person name="Sisk P."/>
            <person name="Sykes S."/>
            <person name="Wortman J."/>
            <person name="Nusbaum C."/>
            <person name="Birren B."/>
        </authorList>
    </citation>
    <scope>NUCLEOTIDE SEQUENCE [LARGE SCALE GENOMIC DNA]</scope>
    <source>
        <strain evidence="2 3">ATCC 51263</strain>
    </source>
</reference>
<dbReference type="EMBL" id="ASWJ01000009">
    <property type="protein sequence ID" value="EOW80415.1"/>
    <property type="molecule type" value="Genomic_DNA"/>
</dbReference>
<evidence type="ECO:0000313" key="3">
    <source>
        <dbReference type="Proteomes" id="UP000014113"/>
    </source>
</evidence>
<dbReference type="Pfam" id="PF00149">
    <property type="entry name" value="Metallophos"/>
    <property type="match status" value="1"/>
</dbReference>
<dbReference type="PANTHER" id="PTHR42850:SF4">
    <property type="entry name" value="ZINC-DEPENDENT ENDOPOLYPHOSPHATASE"/>
    <property type="match status" value="1"/>
</dbReference>
<gene>
    <name evidence="2" type="ORF">I568_02118</name>
</gene>
<dbReference type="STRING" id="1121865.OMW_01503"/>
<evidence type="ECO:0000313" key="2">
    <source>
        <dbReference type="EMBL" id="EOW80415.1"/>
    </source>
</evidence>
<dbReference type="OrthoDB" id="384253at2"/>
<dbReference type="GO" id="GO:0008803">
    <property type="term" value="F:bis(5'-nucleosyl)-tetraphosphatase (symmetrical) activity"/>
    <property type="evidence" value="ECO:0007669"/>
    <property type="project" value="TreeGrafter"/>
</dbReference>
<dbReference type="GO" id="GO:0016791">
    <property type="term" value="F:phosphatase activity"/>
    <property type="evidence" value="ECO:0007669"/>
    <property type="project" value="TreeGrafter"/>
</dbReference>
<dbReference type="RefSeq" id="WP_016183640.1">
    <property type="nucleotide sequence ID" value="NZ_JXKI01000013.1"/>
</dbReference>
<protein>
    <recommendedName>
        <fullName evidence="1">Calcineurin-like phosphoesterase domain-containing protein</fullName>
    </recommendedName>
</protein>
<dbReference type="eggNOG" id="COG0639">
    <property type="taxonomic scope" value="Bacteria"/>
</dbReference>
<dbReference type="SUPFAM" id="SSF56300">
    <property type="entry name" value="Metallo-dependent phosphatases"/>
    <property type="match status" value="1"/>
</dbReference>